<dbReference type="Gene3D" id="3.40.50.150">
    <property type="entry name" value="Vaccinia Virus protein VP39"/>
    <property type="match status" value="1"/>
</dbReference>
<organism evidence="2 3">
    <name type="scientific">Cytospora leucostoma</name>
    <dbReference type="NCBI Taxonomy" id="1230097"/>
    <lineage>
        <taxon>Eukaryota</taxon>
        <taxon>Fungi</taxon>
        <taxon>Dikarya</taxon>
        <taxon>Ascomycota</taxon>
        <taxon>Pezizomycotina</taxon>
        <taxon>Sordariomycetes</taxon>
        <taxon>Sordariomycetidae</taxon>
        <taxon>Diaporthales</taxon>
        <taxon>Cytosporaceae</taxon>
        <taxon>Cytospora</taxon>
    </lineage>
</organism>
<dbReference type="CDD" id="cd02440">
    <property type="entry name" value="AdoMet_MTases"/>
    <property type="match status" value="1"/>
</dbReference>
<comment type="similarity">
    <text evidence="1">Belongs to the methyltransferase superfamily. LaeA methyltransferase family.</text>
</comment>
<dbReference type="GO" id="GO:0008168">
    <property type="term" value="F:methyltransferase activity"/>
    <property type="evidence" value="ECO:0007669"/>
    <property type="project" value="TreeGrafter"/>
</dbReference>
<evidence type="ECO:0000313" key="2">
    <source>
        <dbReference type="EMBL" id="ROW09915.1"/>
    </source>
</evidence>
<keyword evidence="3" id="KW-1185">Reference proteome</keyword>
<dbReference type="OrthoDB" id="2013972at2759"/>
<proteinExistence type="inferred from homology"/>
<gene>
    <name evidence="2" type="ORF">VPNG_06333</name>
</gene>
<dbReference type="AlphaFoldDB" id="A0A423X2A8"/>
<dbReference type="SUPFAM" id="SSF53335">
    <property type="entry name" value="S-adenosyl-L-methionine-dependent methyltransferases"/>
    <property type="match status" value="1"/>
</dbReference>
<dbReference type="STRING" id="1230097.A0A423X2A8"/>
<dbReference type="InParanoid" id="A0A423X2A8"/>
<dbReference type="InterPro" id="IPR029063">
    <property type="entry name" value="SAM-dependent_MTases_sf"/>
</dbReference>
<accession>A0A423X2A8</accession>
<dbReference type="PANTHER" id="PTHR43591">
    <property type="entry name" value="METHYLTRANSFERASE"/>
    <property type="match status" value="1"/>
</dbReference>
<name>A0A423X2A8_9PEZI</name>
<comment type="caution">
    <text evidence="2">The sequence shown here is derived from an EMBL/GenBank/DDBJ whole genome shotgun (WGS) entry which is preliminary data.</text>
</comment>
<evidence type="ECO:0000256" key="1">
    <source>
        <dbReference type="ARBA" id="ARBA00038158"/>
    </source>
</evidence>
<dbReference type="EMBL" id="LKEB01000030">
    <property type="protein sequence ID" value="ROW09915.1"/>
    <property type="molecule type" value="Genomic_DNA"/>
</dbReference>
<dbReference type="PANTHER" id="PTHR43591:SF102">
    <property type="entry name" value="S-ADENOSYL-L-METHIONINE-DEPENDENT METHYLTRANSFERASE"/>
    <property type="match status" value="1"/>
</dbReference>
<sequence>MADDERMDDAHPADAPLEVDFDDADSAVDCDDEVTLDSSVRSSVYAFVEENGRRYHRYKEGRYFFPNDETEQERLDLQHQLFLLTFGGRLTLTPTDNSNDHPVHNVLDIGTGTGIWAIDFAVRNPAAHVTGTDLSPIQPSFVPPNCDFEVDDAEDPWVWGPGDGGRGRRFDLIHGRALAACFRDPDFVVTSAARALAPGGWLEFQDILIPLRCLDAGWDGSSVQRWGELMTGCARRAGRDPGYSQRYPDMFRRAGLVDVQERRFSWPSNAWARGAHNKRVAEWFRRDLSDGLEGLSLRLLMGVGGMERGEVEVLLEGVRRDLADPNLHCYMPVVVCMGRKPL</sequence>
<evidence type="ECO:0000313" key="3">
    <source>
        <dbReference type="Proteomes" id="UP000285146"/>
    </source>
</evidence>
<dbReference type="Proteomes" id="UP000285146">
    <property type="component" value="Unassembled WGS sequence"/>
</dbReference>
<evidence type="ECO:0008006" key="4">
    <source>
        <dbReference type="Google" id="ProtNLM"/>
    </source>
</evidence>
<reference evidence="2 3" key="1">
    <citation type="submission" date="2015-09" db="EMBL/GenBank/DDBJ databases">
        <title>Host preference determinants of Valsa canker pathogens revealed by comparative genomics.</title>
        <authorList>
            <person name="Yin Z."/>
            <person name="Huang L."/>
        </authorList>
    </citation>
    <scope>NUCLEOTIDE SEQUENCE [LARGE SCALE GENOMIC DNA]</scope>
    <source>
        <strain evidence="2 3">SXYLt</strain>
    </source>
</reference>
<protein>
    <recommendedName>
        <fullName evidence="4">Methyltransferase domain-containing protein</fullName>
    </recommendedName>
</protein>
<dbReference type="Pfam" id="PF13489">
    <property type="entry name" value="Methyltransf_23"/>
    <property type="match status" value="1"/>
</dbReference>